<name>A0ABT0GZS2_9HYPH</name>
<comment type="caution">
    <text evidence="1">The sequence shown here is derived from an EMBL/GenBank/DDBJ whole genome shotgun (WGS) entry which is preliminary data.</text>
</comment>
<protein>
    <submittedName>
        <fullName evidence="1">IS5/IS1182 family transposase</fullName>
    </submittedName>
</protein>
<evidence type="ECO:0000313" key="1">
    <source>
        <dbReference type="EMBL" id="MCK7614831.1"/>
    </source>
</evidence>
<reference evidence="1" key="1">
    <citation type="submission" date="2022-04" db="EMBL/GenBank/DDBJ databases">
        <title>Roseibium sp. CAU 1639 isolated from mud.</title>
        <authorList>
            <person name="Kim W."/>
        </authorList>
    </citation>
    <scope>NUCLEOTIDE SEQUENCE</scope>
    <source>
        <strain evidence="1">CAU 1639</strain>
    </source>
</reference>
<sequence length="33" mass="4074">MPWDDITRRQHNRDHLRYPTDLMDPEWAILAPL</sequence>
<accession>A0ABT0GZS2</accession>
<feature type="non-terminal residue" evidence="1">
    <location>
        <position position="33"/>
    </location>
</feature>
<gene>
    <name evidence="1" type="ORF">M0H32_21890</name>
</gene>
<dbReference type="EMBL" id="JALNMJ010000019">
    <property type="protein sequence ID" value="MCK7614831.1"/>
    <property type="molecule type" value="Genomic_DNA"/>
</dbReference>
<organism evidence="1 2">
    <name type="scientific">Roseibium sediminicola</name>
    <dbReference type="NCBI Taxonomy" id="2933272"/>
    <lineage>
        <taxon>Bacteria</taxon>
        <taxon>Pseudomonadati</taxon>
        <taxon>Pseudomonadota</taxon>
        <taxon>Alphaproteobacteria</taxon>
        <taxon>Hyphomicrobiales</taxon>
        <taxon>Stappiaceae</taxon>
        <taxon>Roseibium</taxon>
    </lineage>
</organism>
<keyword evidence="2" id="KW-1185">Reference proteome</keyword>
<evidence type="ECO:0000313" key="2">
    <source>
        <dbReference type="Proteomes" id="UP001431221"/>
    </source>
</evidence>
<proteinExistence type="predicted"/>
<dbReference type="Proteomes" id="UP001431221">
    <property type="component" value="Unassembled WGS sequence"/>
</dbReference>